<comment type="catalytic activity">
    <reaction evidence="1">
        <text>RNA(n) + a ribonucleoside 5'-triphosphate = RNA(n+1) + diphosphate</text>
        <dbReference type="Rhea" id="RHEA:21248"/>
        <dbReference type="Rhea" id="RHEA-COMP:14527"/>
        <dbReference type="Rhea" id="RHEA-COMP:17342"/>
        <dbReference type="ChEBI" id="CHEBI:33019"/>
        <dbReference type="ChEBI" id="CHEBI:61557"/>
        <dbReference type="ChEBI" id="CHEBI:140395"/>
        <dbReference type="EC" id="2.7.7.6"/>
    </reaction>
</comment>
<keyword evidence="3" id="KW-0240">DNA-directed RNA polymerase</keyword>
<dbReference type="SUPFAM" id="SSF64484">
    <property type="entry name" value="beta and beta-prime subunits of DNA dependent RNA-polymerase"/>
    <property type="match status" value="1"/>
</dbReference>
<dbReference type="OrthoDB" id="10248617at2759"/>
<reference evidence="3 4" key="1">
    <citation type="journal article" date="2013" name="BMC Genomics">
        <title>Reconstruction of the lipid metabolism for the microalga Monoraphidium neglectum from its genome sequence reveals characteristics suitable for biofuel production.</title>
        <authorList>
            <person name="Bogen C."/>
            <person name="Al-Dilaimi A."/>
            <person name="Albersmeier A."/>
            <person name="Wichmann J."/>
            <person name="Grundmann M."/>
            <person name="Rupp O."/>
            <person name="Lauersen K.J."/>
            <person name="Blifernez-Klassen O."/>
            <person name="Kalinowski J."/>
            <person name="Goesmann A."/>
            <person name="Mussgnug J.H."/>
            <person name="Kruse O."/>
        </authorList>
    </citation>
    <scope>NUCLEOTIDE SEQUENCE [LARGE SCALE GENOMIC DNA]</scope>
    <source>
        <strain evidence="3 4">SAG 48.87</strain>
    </source>
</reference>
<dbReference type="GO" id="GO:0003899">
    <property type="term" value="F:DNA-directed RNA polymerase activity"/>
    <property type="evidence" value="ECO:0007669"/>
    <property type="project" value="UniProtKB-EC"/>
</dbReference>
<keyword evidence="4" id="KW-1185">Reference proteome</keyword>
<dbReference type="GO" id="GO:0006351">
    <property type="term" value="P:DNA-templated transcription"/>
    <property type="evidence" value="ECO:0007669"/>
    <property type="project" value="InterPro"/>
</dbReference>
<name>A0A0D2ITC2_9CHLO</name>
<dbReference type="GO" id="GO:0000428">
    <property type="term" value="C:DNA-directed RNA polymerase complex"/>
    <property type="evidence" value="ECO:0007669"/>
    <property type="project" value="UniProtKB-KW"/>
</dbReference>
<dbReference type="Gene3D" id="3.90.1110.10">
    <property type="entry name" value="RNA polymerase Rpb2, domain 2"/>
    <property type="match status" value="1"/>
</dbReference>
<dbReference type="InterPro" id="IPR037034">
    <property type="entry name" value="RNA_pol_Rpb2_2_sf"/>
</dbReference>
<keyword evidence="3" id="KW-0808">Transferase</keyword>
<organism evidence="3 4">
    <name type="scientific">Monoraphidium neglectum</name>
    <dbReference type="NCBI Taxonomy" id="145388"/>
    <lineage>
        <taxon>Eukaryota</taxon>
        <taxon>Viridiplantae</taxon>
        <taxon>Chlorophyta</taxon>
        <taxon>core chlorophytes</taxon>
        <taxon>Chlorophyceae</taxon>
        <taxon>CS clade</taxon>
        <taxon>Sphaeropleales</taxon>
        <taxon>Selenastraceae</taxon>
        <taxon>Monoraphidium</taxon>
    </lineage>
</organism>
<dbReference type="STRING" id="145388.A0A0D2ITC2"/>
<feature type="non-terminal residue" evidence="3">
    <location>
        <position position="170"/>
    </location>
</feature>
<proteinExistence type="predicted"/>
<dbReference type="Proteomes" id="UP000054498">
    <property type="component" value="Unassembled WGS sequence"/>
</dbReference>
<keyword evidence="3" id="KW-0548">Nucleotidyltransferase</keyword>
<dbReference type="EMBL" id="KK106867">
    <property type="protein sequence ID" value="KIY91282.1"/>
    <property type="molecule type" value="Genomic_DNA"/>
</dbReference>
<gene>
    <name evidence="3" type="ORF">MNEG_16682</name>
</gene>
<dbReference type="RefSeq" id="XP_013890302.1">
    <property type="nucleotide sequence ID" value="XM_014034848.1"/>
</dbReference>
<sequence length="170" mass="18896">MALRRGAYLKRGANYTEAATLLRCVRPDQSSATVRCHYLTDGTVNFALTMRRAEYFIPAGILLKCFLELSDRELYDKLIAGGAPGTAHAGFLAARAELLLQQPLRKGLSTRADCLEYLGSHFRVVLGSPSRLSDQDVGLQLIKSYVFIHLDKPSDKLALLLQMLHKLYAL</sequence>
<dbReference type="Pfam" id="PF04561">
    <property type="entry name" value="RNA_pol_Rpb2_2"/>
    <property type="match status" value="1"/>
</dbReference>
<dbReference type="AlphaFoldDB" id="A0A0D2ITC2"/>
<dbReference type="EC" id="2.7.7.6" evidence="3"/>
<feature type="domain" description="RNA polymerase Rpb2" evidence="2">
    <location>
        <begin position="23"/>
        <end position="169"/>
    </location>
</feature>
<dbReference type="KEGG" id="mng:MNEG_16682"/>
<keyword evidence="3" id="KW-0804">Transcription</keyword>
<dbReference type="InterPro" id="IPR007642">
    <property type="entry name" value="RNA_pol_Rpb2_2"/>
</dbReference>
<evidence type="ECO:0000313" key="4">
    <source>
        <dbReference type="Proteomes" id="UP000054498"/>
    </source>
</evidence>
<accession>A0A0D2ITC2</accession>
<evidence type="ECO:0000313" key="3">
    <source>
        <dbReference type="EMBL" id="KIY91282.1"/>
    </source>
</evidence>
<dbReference type="GeneID" id="25734466"/>
<protein>
    <submittedName>
        <fullName evidence="3">DNA-directed RNA polymerase I subunit A2</fullName>
        <ecNumber evidence="3">2.7.7.6</ecNumber>
    </submittedName>
</protein>
<dbReference type="GO" id="GO:0003677">
    <property type="term" value="F:DNA binding"/>
    <property type="evidence" value="ECO:0007669"/>
    <property type="project" value="InterPro"/>
</dbReference>
<evidence type="ECO:0000256" key="1">
    <source>
        <dbReference type="ARBA" id="ARBA00048552"/>
    </source>
</evidence>
<evidence type="ECO:0000259" key="2">
    <source>
        <dbReference type="Pfam" id="PF04561"/>
    </source>
</evidence>